<dbReference type="SUPFAM" id="SSF46689">
    <property type="entry name" value="Homeodomain-like"/>
    <property type="match status" value="1"/>
</dbReference>
<organism evidence="1 2">
    <name type="scientific">Paenibacillus glucanolyticus</name>
    <dbReference type="NCBI Taxonomy" id="59843"/>
    <lineage>
        <taxon>Bacteria</taxon>
        <taxon>Bacillati</taxon>
        <taxon>Bacillota</taxon>
        <taxon>Bacilli</taxon>
        <taxon>Bacillales</taxon>
        <taxon>Paenibacillaceae</taxon>
        <taxon>Paenibacillus</taxon>
    </lineage>
</organism>
<dbReference type="OrthoDB" id="9812484at2"/>
<dbReference type="STRING" id="59843.A3958_01475"/>
<dbReference type="InterPro" id="IPR009057">
    <property type="entry name" value="Homeodomain-like_sf"/>
</dbReference>
<sequence length="215" mass="24910">MTTHSDIPLRELKKAKNKITLYEAGLSLMQGRMFSQVMLEDICRRAELSKVTFFKFYQRKEDILVYFMRIWLTERIIEIETEGKKGFQAFRHLLSQVAKEHQVRPGMMPSLISFLAEQNMQPSMPELSPAEVTLLFPGQEEAGSLSPNMYELFQQFMKEEAQAGNLNKALTLEQAVQIGFTVFYGAFLTAQLYNSTDIERFYETHLGLLETKKEE</sequence>
<comment type="caution">
    <text evidence="1">The sequence shown here is derived from an EMBL/GenBank/DDBJ whole genome shotgun (WGS) entry which is preliminary data.</text>
</comment>
<dbReference type="Proteomes" id="UP000076796">
    <property type="component" value="Unassembled WGS sequence"/>
</dbReference>
<dbReference type="KEGG" id="pglu:A3958_01475"/>
<evidence type="ECO:0000313" key="1">
    <source>
        <dbReference type="EMBL" id="KZS44151.1"/>
    </source>
</evidence>
<dbReference type="AlphaFoldDB" id="A0A163F4E7"/>
<dbReference type="GeneID" id="97554269"/>
<proteinExistence type="predicted"/>
<reference evidence="1" key="1">
    <citation type="journal article" date="2016" name="Genome Announc.">
        <title>Draft genomes of two strains of Paenibacillus glucanolyticus with capability to degrade lignocellulose.</title>
        <authorList>
            <person name="Mathews S.L."/>
            <person name="Pawlak J."/>
            <person name="Grunden A.M."/>
        </authorList>
    </citation>
    <scope>NUCLEOTIDE SEQUENCE [LARGE SCALE GENOMIC DNA]</scope>
    <source>
        <strain evidence="1">SLM1</strain>
    </source>
</reference>
<keyword evidence="2" id="KW-1185">Reference proteome</keyword>
<dbReference type="EMBL" id="LWMH01000002">
    <property type="protein sequence ID" value="KZS44151.1"/>
    <property type="molecule type" value="Genomic_DNA"/>
</dbReference>
<evidence type="ECO:0000313" key="2">
    <source>
        <dbReference type="Proteomes" id="UP000076796"/>
    </source>
</evidence>
<protein>
    <submittedName>
        <fullName evidence="1">Transcriptional regulator</fullName>
    </submittedName>
</protein>
<dbReference type="Gene3D" id="1.10.357.10">
    <property type="entry name" value="Tetracycline Repressor, domain 2"/>
    <property type="match status" value="1"/>
</dbReference>
<name>A0A163F4E7_9BACL</name>
<gene>
    <name evidence="1" type="ORF">AWU65_29215</name>
</gene>
<dbReference type="RefSeq" id="WP_006211778.1">
    <property type="nucleotide sequence ID" value="NZ_CBCSBX010000008.1"/>
</dbReference>
<accession>A0A163F4E7</accession>